<dbReference type="PANTHER" id="PTHR47937:SF8">
    <property type="entry name" value="PENTATRICOPEPTIDE REPEAT DOMAIN CONTAINING PROTEIN-RELATED"/>
    <property type="match status" value="1"/>
</dbReference>
<evidence type="ECO:0000313" key="3">
    <source>
        <dbReference type="EMBL" id="CAJ2512886.1"/>
    </source>
</evidence>
<dbReference type="PANTHER" id="PTHR47937">
    <property type="entry name" value="PLASTID TRANSCRIPTIONALLY ACTIVE CHROMOSOME 2-LIKE PROTEIN"/>
    <property type="match status" value="1"/>
</dbReference>
<dbReference type="InterPro" id="IPR052308">
    <property type="entry name" value="PPR_domain-containing"/>
</dbReference>
<feature type="region of interest" description="Disordered" evidence="2">
    <location>
        <begin position="123"/>
        <end position="142"/>
    </location>
</feature>
<keyword evidence="4" id="KW-1185">Reference proteome</keyword>
<name>A0AAI8VXH6_9PEZI</name>
<dbReference type="InterPro" id="IPR011990">
    <property type="entry name" value="TPR-like_helical_dom_sf"/>
</dbReference>
<feature type="repeat" description="PPR" evidence="1">
    <location>
        <begin position="576"/>
        <end position="610"/>
    </location>
</feature>
<organism evidence="3 4">
    <name type="scientific">Anthostomella pinea</name>
    <dbReference type="NCBI Taxonomy" id="933095"/>
    <lineage>
        <taxon>Eukaryota</taxon>
        <taxon>Fungi</taxon>
        <taxon>Dikarya</taxon>
        <taxon>Ascomycota</taxon>
        <taxon>Pezizomycotina</taxon>
        <taxon>Sordariomycetes</taxon>
        <taxon>Xylariomycetidae</taxon>
        <taxon>Xylariales</taxon>
        <taxon>Xylariaceae</taxon>
        <taxon>Anthostomella</taxon>
    </lineage>
</organism>
<feature type="region of interest" description="Disordered" evidence="2">
    <location>
        <begin position="1113"/>
        <end position="1142"/>
    </location>
</feature>
<accession>A0AAI8VXH6</accession>
<reference evidence="3" key="1">
    <citation type="submission" date="2023-10" db="EMBL/GenBank/DDBJ databases">
        <authorList>
            <person name="Hackl T."/>
        </authorList>
    </citation>
    <scope>NUCLEOTIDE SEQUENCE</scope>
</reference>
<dbReference type="NCBIfam" id="TIGR00756">
    <property type="entry name" value="PPR"/>
    <property type="match status" value="1"/>
</dbReference>
<evidence type="ECO:0000256" key="1">
    <source>
        <dbReference type="PROSITE-ProRule" id="PRU00708"/>
    </source>
</evidence>
<protein>
    <submittedName>
        <fullName evidence="3">Uu.00g010050.m01.CDS01</fullName>
    </submittedName>
</protein>
<dbReference type="InterPro" id="IPR002885">
    <property type="entry name" value="PPR_rpt"/>
</dbReference>
<evidence type="ECO:0000313" key="4">
    <source>
        <dbReference type="Proteomes" id="UP001295740"/>
    </source>
</evidence>
<proteinExistence type="predicted"/>
<dbReference type="Pfam" id="PF01535">
    <property type="entry name" value="PPR"/>
    <property type="match status" value="1"/>
</dbReference>
<gene>
    <name evidence="3" type="ORF">KHLLAP_LOCUS13354</name>
</gene>
<dbReference type="Proteomes" id="UP001295740">
    <property type="component" value="Unassembled WGS sequence"/>
</dbReference>
<feature type="repeat" description="PPR" evidence="1">
    <location>
        <begin position="642"/>
        <end position="676"/>
    </location>
</feature>
<evidence type="ECO:0000256" key="2">
    <source>
        <dbReference type="SAM" id="MobiDB-lite"/>
    </source>
</evidence>
<dbReference type="AlphaFoldDB" id="A0AAI8VXH6"/>
<dbReference type="Gene3D" id="1.25.40.10">
    <property type="entry name" value="Tetratricopeptide repeat domain"/>
    <property type="match status" value="2"/>
</dbReference>
<dbReference type="PROSITE" id="PS51375">
    <property type="entry name" value="PPR"/>
    <property type="match status" value="2"/>
</dbReference>
<dbReference type="Pfam" id="PF13812">
    <property type="entry name" value="PPR_3"/>
    <property type="match status" value="1"/>
</dbReference>
<comment type="caution">
    <text evidence="3">The sequence shown here is derived from an EMBL/GenBank/DDBJ whole genome shotgun (WGS) entry which is preliminary data.</text>
</comment>
<sequence length="1142" mass="129793">MLEKTAATLEPCGLQRVLPGATKSFRSTRQLHTTFWQHGAADVELTSAWQALMHGTFAFNMDSASDQDRSPALAASSFLLDFLYPSGTIALMRRLTPSSSDRTESFRYRPPFTNISPRLYTSSIPRQRVQGPKTELPDSHERNDSDAITATYILDATVTEDVQDVPASSALANDATSASLLDAGQTATQSPHTGFGEQEVLGVADGHDPIEMLDEILISDNLENADRAWYHYKALDDQSQMIYLSRVLVFLSRTGRLSDSWKISELFHKLDPSRWDSYTFVAGVTAEVNLQNSTRALEVFVTGLQQASLDLPSFINALDWLLATALKLPTRDFLWDIWSHYPAMAAKWDFDGVTSHLKHVALVPGLAEKAISFQEYRAERLDVSADAETDRKALDTLQRLLVRRALIACADAQVMPLLNITKDPLAFEEFLRPAADRDKKKLATTVYQVYRDLPGNFPSHNVLYEVFKAYKGMNAPVSAKIAGIELLWGDWHRFYGTPSRRAYQRYLAFFASKGDKERVHAMWIKYIELFHDDQFPVLEGSDTFTHLLQVHAVNGEADETKRIFDDLKQRFHFKPNVRHWNILLNAYVKAGDYDAAIATFDSIKQPDQYSYGTLMQMAGGRGDLGFTVDLYRRARNLGVLANDAMLSSLIDGYCQNDHFQEAEDVCVRAVNKGIIATWMWNKLLYYNAMRRDLASINSLLNVMAEKNVPYNQFTYQQLLLGLSLCRQSQHALRLLAVALKDHVFEVTHEHFQVVMGALLITGEPGPVMRLHKLMTDYGFQSSSGTLFRLSQALTQYRNLPPKQRSRMSATQWLGESLRSFYHIYGLGSRRNLSLGKSQSPKGKQSGELLRPGVDVSRFGTMVYMFTQLKDFVRSKELIDLYRYIFQGREDDSEGVLPVAMLNSIMVANLHDKRYDRVKATWRLLFNAAKTEAKSLDYDENLPHTPKISPKYRYILSGGLRVMQELLFIEEDFVGIQEIVKDVRTAGFEVDSKNWNYHVQILVQLKQYKEAFTICEKLLMPNWTGWFVARTKENVRNKIPLDVRRKGSSPRYLRPVATTLYHLAHGYMELDRLGPWSAEAGKMAREIDEECMQVVRAIKSMIRVHSDLEYDIFGPGESPDTVDDDELDGGGYDSDSWEEKPSR</sequence>
<dbReference type="EMBL" id="CAUWAG010000020">
    <property type="protein sequence ID" value="CAJ2512886.1"/>
    <property type="molecule type" value="Genomic_DNA"/>
</dbReference>